<keyword evidence="2" id="KW-1185">Reference proteome</keyword>
<name>A0A1Q8CVJ8_9PSEU</name>
<dbReference type="PANTHER" id="PTHR34822:SF1">
    <property type="entry name" value="GRPB FAMILY PROTEIN"/>
    <property type="match status" value="1"/>
</dbReference>
<evidence type="ECO:0000313" key="2">
    <source>
        <dbReference type="Proteomes" id="UP000185596"/>
    </source>
</evidence>
<proteinExistence type="predicted"/>
<dbReference type="Pfam" id="PF04229">
    <property type="entry name" value="GrpB"/>
    <property type="match status" value="1"/>
</dbReference>
<evidence type="ECO:0008006" key="3">
    <source>
        <dbReference type="Google" id="ProtNLM"/>
    </source>
</evidence>
<gene>
    <name evidence="1" type="ORF">BU204_06560</name>
</gene>
<dbReference type="Proteomes" id="UP000185596">
    <property type="component" value="Unassembled WGS sequence"/>
</dbReference>
<sequence length="186" mass="21045">MADDALTDDALERVLVTGPRPVVVELAEYDPGWPARFERRAREVRRLLGERARLVEHVGSTSVPGLAAKPIIDIVVGIDDPEDEGAYLHDLQAAGYELRVREPAHRCLRAGEPDEPVNLHCYPPDHPEVRKVLLFRDRLRDDDADRRLYEDVKRGLAGRRWPDVNYYAEAKGPVIEAILARAGWRA</sequence>
<reference evidence="1 2" key="1">
    <citation type="submission" date="2016-12" db="EMBL/GenBank/DDBJ databases">
        <title>The draft genome sequence of Actinophytocola sp. 11-183.</title>
        <authorList>
            <person name="Wang W."/>
            <person name="Yuan L."/>
        </authorList>
    </citation>
    <scope>NUCLEOTIDE SEQUENCE [LARGE SCALE GENOMIC DNA]</scope>
    <source>
        <strain evidence="1 2">11-183</strain>
    </source>
</reference>
<evidence type="ECO:0000313" key="1">
    <source>
        <dbReference type="EMBL" id="OLF18382.1"/>
    </source>
</evidence>
<comment type="caution">
    <text evidence="1">The sequence shown here is derived from an EMBL/GenBank/DDBJ whole genome shotgun (WGS) entry which is preliminary data.</text>
</comment>
<protein>
    <recommendedName>
        <fullName evidence="3">GrpB family protein</fullName>
    </recommendedName>
</protein>
<organism evidence="1 2">
    <name type="scientific">Actinophytocola xanthii</name>
    <dbReference type="NCBI Taxonomy" id="1912961"/>
    <lineage>
        <taxon>Bacteria</taxon>
        <taxon>Bacillati</taxon>
        <taxon>Actinomycetota</taxon>
        <taxon>Actinomycetes</taxon>
        <taxon>Pseudonocardiales</taxon>
        <taxon>Pseudonocardiaceae</taxon>
    </lineage>
</organism>
<dbReference type="InterPro" id="IPR043519">
    <property type="entry name" value="NT_sf"/>
</dbReference>
<dbReference type="SUPFAM" id="SSF81301">
    <property type="entry name" value="Nucleotidyltransferase"/>
    <property type="match status" value="1"/>
</dbReference>
<dbReference type="AlphaFoldDB" id="A0A1Q8CVJ8"/>
<dbReference type="EMBL" id="MSIE01000008">
    <property type="protein sequence ID" value="OLF18382.1"/>
    <property type="molecule type" value="Genomic_DNA"/>
</dbReference>
<dbReference type="InterPro" id="IPR007344">
    <property type="entry name" value="GrpB/CoaE"/>
</dbReference>
<dbReference type="STRING" id="1912961.BU204_06560"/>
<dbReference type="Gene3D" id="3.30.460.10">
    <property type="entry name" value="Beta Polymerase, domain 2"/>
    <property type="match status" value="1"/>
</dbReference>
<dbReference type="PANTHER" id="PTHR34822">
    <property type="entry name" value="GRPB DOMAIN PROTEIN (AFU_ORTHOLOGUE AFUA_1G01530)"/>
    <property type="match status" value="1"/>
</dbReference>
<accession>A0A1Q8CVJ8</accession>